<dbReference type="SMART" id="SM00986">
    <property type="entry name" value="UDG"/>
    <property type="match status" value="1"/>
</dbReference>
<evidence type="ECO:0000313" key="11">
    <source>
        <dbReference type="EMBL" id="MFC6715640.1"/>
    </source>
</evidence>
<keyword evidence="1" id="KW-0004">4Fe-4S</keyword>
<evidence type="ECO:0000256" key="1">
    <source>
        <dbReference type="ARBA" id="ARBA00022485"/>
    </source>
</evidence>
<dbReference type="CDD" id="cd10031">
    <property type="entry name" value="UDG-F5_TTUDGB_like"/>
    <property type="match status" value="1"/>
</dbReference>
<accession>A0ABW2AXS8</accession>
<dbReference type="Proteomes" id="UP001596356">
    <property type="component" value="Unassembled WGS sequence"/>
</dbReference>
<keyword evidence="7" id="KW-0234">DNA repair</keyword>
<dbReference type="Pfam" id="PF03167">
    <property type="entry name" value="UDG"/>
    <property type="match status" value="1"/>
</dbReference>
<dbReference type="EMBL" id="JBHSWJ010000002">
    <property type="protein sequence ID" value="MFC6715640.1"/>
    <property type="molecule type" value="Genomic_DNA"/>
</dbReference>
<reference evidence="12" key="1">
    <citation type="journal article" date="2019" name="Int. J. Syst. Evol. Microbiol.">
        <title>The Global Catalogue of Microorganisms (GCM) 10K type strain sequencing project: providing services to taxonomists for standard genome sequencing and annotation.</title>
        <authorList>
            <consortium name="The Broad Institute Genomics Platform"/>
            <consortium name="The Broad Institute Genome Sequencing Center for Infectious Disease"/>
            <person name="Wu L."/>
            <person name="Ma J."/>
        </authorList>
    </citation>
    <scope>NUCLEOTIDE SEQUENCE [LARGE SCALE GENOMIC DNA]</scope>
    <source>
        <strain evidence="12">NBRC 106593</strain>
    </source>
</reference>
<gene>
    <name evidence="11" type="ORF">ACFQBT_18160</name>
</gene>
<dbReference type="PANTHER" id="PTHR33693:SF3">
    <property type="entry name" value="TYPE-5 URACIL-DNA GLYCOSYLASE"/>
    <property type="match status" value="1"/>
</dbReference>
<evidence type="ECO:0000256" key="3">
    <source>
        <dbReference type="ARBA" id="ARBA00022763"/>
    </source>
</evidence>
<feature type="domain" description="Uracil-DNA glycosylase-like" evidence="10">
    <location>
        <begin position="26"/>
        <end position="198"/>
    </location>
</feature>
<dbReference type="InterPro" id="IPR005122">
    <property type="entry name" value="Uracil-DNA_glycosylase-like"/>
</dbReference>
<dbReference type="InterPro" id="IPR036895">
    <property type="entry name" value="Uracil-DNA_glycosylase-like_sf"/>
</dbReference>
<keyword evidence="5" id="KW-0408">Iron</keyword>
<sequence>MTWREHCAQVKKAAYADQPYWGRPVAGFGDTRPWLLAFGLAPAAHGGNRTGRNFTGDPSAAWLFQALYRAGLAALPTSDNAGDGQRLTGVRLLNPVRCAPPKNKPTTSEMGTCAPWVARELQLVLPTAQVVLCLGAIGWSAALTALAAAGIDIPRPRPKFGHGAQATVGGLHLIGCYHPSPHNTYTGRLTHAMFDEIIARATQLAEHG</sequence>
<evidence type="ECO:0000256" key="5">
    <source>
        <dbReference type="ARBA" id="ARBA00023004"/>
    </source>
</evidence>
<dbReference type="SUPFAM" id="SSF52141">
    <property type="entry name" value="Uracil-DNA glycosylase-like"/>
    <property type="match status" value="1"/>
</dbReference>
<evidence type="ECO:0000256" key="6">
    <source>
        <dbReference type="ARBA" id="ARBA00023014"/>
    </source>
</evidence>
<proteinExistence type="inferred from homology"/>
<evidence type="ECO:0000256" key="8">
    <source>
        <dbReference type="ARBA" id="ARBA00023779"/>
    </source>
</evidence>
<protein>
    <recommendedName>
        <fullName evidence="9">Type-5 uracil-DNA glycosylase</fullName>
    </recommendedName>
</protein>
<evidence type="ECO:0000259" key="10">
    <source>
        <dbReference type="SMART" id="SM00986"/>
    </source>
</evidence>
<dbReference type="SMART" id="SM00987">
    <property type="entry name" value="UreE_C"/>
    <property type="match status" value="1"/>
</dbReference>
<comment type="similarity">
    <text evidence="8">Belongs to the uracil-DNA glycosylase (UDG) superfamily. Type 5 (UDGb) family.</text>
</comment>
<name>A0ABW2AXS8_9MICO</name>
<evidence type="ECO:0000256" key="9">
    <source>
        <dbReference type="ARBA" id="ARBA00023887"/>
    </source>
</evidence>
<keyword evidence="2" id="KW-0479">Metal-binding</keyword>
<dbReference type="PANTHER" id="PTHR33693">
    <property type="entry name" value="TYPE-5 URACIL-DNA GLYCOSYLASE"/>
    <property type="match status" value="1"/>
</dbReference>
<dbReference type="InterPro" id="IPR044147">
    <property type="entry name" value="UdgB-like"/>
</dbReference>
<organism evidence="11 12">
    <name type="scientific">Branchiibius cervicis</name>
    <dbReference type="NCBI Taxonomy" id="908252"/>
    <lineage>
        <taxon>Bacteria</taxon>
        <taxon>Bacillati</taxon>
        <taxon>Actinomycetota</taxon>
        <taxon>Actinomycetes</taxon>
        <taxon>Micrococcales</taxon>
        <taxon>Dermacoccaceae</taxon>
        <taxon>Branchiibius</taxon>
    </lineage>
</organism>
<evidence type="ECO:0000313" key="12">
    <source>
        <dbReference type="Proteomes" id="UP001596356"/>
    </source>
</evidence>
<evidence type="ECO:0000256" key="4">
    <source>
        <dbReference type="ARBA" id="ARBA00022801"/>
    </source>
</evidence>
<dbReference type="InterPro" id="IPR051536">
    <property type="entry name" value="UDG_Type-4/5"/>
</dbReference>
<keyword evidence="12" id="KW-1185">Reference proteome</keyword>
<keyword evidence="3" id="KW-0227">DNA damage</keyword>
<keyword evidence="4" id="KW-0378">Hydrolase</keyword>
<comment type="caution">
    <text evidence="11">The sequence shown here is derived from an EMBL/GenBank/DDBJ whole genome shotgun (WGS) entry which is preliminary data.</text>
</comment>
<evidence type="ECO:0000256" key="2">
    <source>
        <dbReference type="ARBA" id="ARBA00022723"/>
    </source>
</evidence>
<dbReference type="RefSeq" id="WP_377824899.1">
    <property type="nucleotide sequence ID" value="NZ_JBHSWJ010000002.1"/>
</dbReference>
<evidence type="ECO:0000256" key="7">
    <source>
        <dbReference type="ARBA" id="ARBA00023204"/>
    </source>
</evidence>
<keyword evidence="6" id="KW-0411">Iron-sulfur</keyword>
<dbReference type="Gene3D" id="3.40.470.10">
    <property type="entry name" value="Uracil-DNA glycosylase-like domain"/>
    <property type="match status" value="1"/>
</dbReference>